<dbReference type="PANTHER" id="PTHR40943:SF2">
    <property type="entry name" value="(S)-UREIDOGLYCINE AMINOHYDROLASE CUPIN DOMAIN-CONTAINING PROTEIN"/>
    <property type="match status" value="1"/>
</dbReference>
<dbReference type="AlphaFoldDB" id="A0A318JLE0"/>
<evidence type="ECO:0000259" key="2">
    <source>
        <dbReference type="Pfam" id="PF05899"/>
    </source>
</evidence>
<dbReference type="OrthoDB" id="9799053at2"/>
<dbReference type="Gene3D" id="2.60.120.10">
    <property type="entry name" value="Jelly Rolls"/>
    <property type="match status" value="1"/>
</dbReference>
<dbReference type="PANTHER" id="PTHR40943">
    <property type="entry name" value="CYTOPLASMIC PROTEIN-RELATED"/>
    <property type="match status" value="1"/>
</dbReference>
<name>A0A318JLE0_9NEIS</name>
<gene>
    <name evidence="3" type="ORF">DFR38_102219</name>
</gene>
<accession>A0A318JLE0</accession>
<feature type="region of interest" description="Disordered" evidence="1">
    <location>
        <begin position="1"/>
        <end position="29"/>
    </location>
</feature>
<dbReference type="SUPFAM" id="SSF51182">
    <property type="entry name" value="RmlC-like cupins"/>
    <property type="match status" value="1"/>
</dbReference>
<dbReference type="EMBL" id="QJKC01000002">
    <property type="protein sequence ID" value="PXX50562.1"/>
    <property type="molecule type" value="Genomic_DNA"/>
</dbReference>
<evidence type="ECO:0000256" key="1">
    <source>
        <dbReference type="SAM" id="MobiDB-lite"/>
    </source>
</evidence>
<protein>
    <recommendedName>
        <fullName evidence="2">(S)-ureidoglycine aminohydrolase cupin domain-containing protein</fullName>
    </recommendedName>
</protein>
<sequence>MSHITHFSGKSVHPVTDRPRPERLLSGNPQRHTWTHYETADEVLSCGIWACEPGAWRIHFAADKHEFFCVIEGLVRLHDEAGKVVDVKPGEAAVIPAGFIGVFEVVQAVRKYFVVCQTSASQTA</sequence>
<proteinExistence type="predicted"/>
<dbReference type="Pfam" id="PF05899">
    <property type="entry name" value="Cupin_3"/>
    <property type="match status" value="1"/>
</dbReference>
<dbReference type="InterPro" id="IPR011051">
    <property type="entry name" value="RmlC_Cupin_sf"/>
</dbReference>
<dbReference type="InterPro" id="IPR008579">
    <property type="entry name" value="UGlyAH_Cupin_dom"/>
</dbReference>
<evidence type="ECO:0000313" key="4">
    <source>
        <dbReference type="Proteomes" id="UP000248395"/>
    </source>
</evidence>
<evidence type="ECO:0000313" key="3">
    <source>
        <dbReference type="EMBL" id="PXX50562.1"/>
    </source>
</evidence>
<dbReference type="CDD" id="cd02227">
    <property type="entry name" value="cupin_TM1112-like"/>
    <property type="match status" value="1"/>
</dbReference>
<feature type="domain" description="(S)-ureidoglycine aminohydrolase cupin" evidence="2">
    <location>
        <begin position="40"/>
        <end position="113"/>
    </location>
</feature>
<reference evidence="3 4" key="1">
    <citation type="submission" date="2018-05" db="EMBL/GenBank/DDBJ databases">
        <title>Genomic Encyclopedia of Type Strains, Phase IV (KMG-IV): sequencing the most valuable type-strain genomes for metagenomic binning, comparative biology and taxonomic classification.</title>
        <authorList>
            <person name="Goeker M."/>
        </authorList>
    </citation>
    <scope>NUCLEOTIDE SEQUENCE [LARGE SCALE GENOMIC DNA]</scope>
    <source>
        <strain evidence="3 4">DSM 25134</strain>
    </source>
</reference>
<keyword evidence="4" id="KW-1185">Reference proteome</keyword>
<dbReference type="InterPro" id="IPR014710">
    <property type="entry name" value="RmlC-like_jellyroll"/>
</dbReference>
<organism evidence="3 4">
    <name type="scientific">Aquitalea magnusonii</name>
    <dbReference type="NCBI Taxonomy" id="332411"/>
    <lineage>
        <taxon>Bacteria</taxon>
        <taxon>Pseudomonadati</taxon>
        <taxon>Pseudomonadota</taxon>
        <taxon>Betaproteobacteria</taxon>
        <taxon>Neisseriales</taxon>
        <taxon>Chromobacteriaceae</taxon>
        <taxon>Aquitalea</taxon>
    </lineage>
</organism>
<dbReference type="Proteomes" id="UP000248395">
    <property type="component" value="Unassembled WGS sequence"/>
</dbReference>
<comment type="caution">
    <text evidence="3">The sequence shown here is derived from an EMBL/GenBank/DDBJ whole genome shotgun (WGS) entry which is preliminary data.</text>
</comment>